<dbReference type="RefSeq" id="WP_224132471.1">
    <property type="nucleotide sequence ID" value="NZ_JAHBEY010000012.1"/>
</dbReference>
<proteinExistence type="predicted"/>
<evidence type="ECO:0000313" key="2">
    <source>
        <dbReference type="EMBL" id="MBZ5963211.1"/>
    </source>
</evidence>
<organism evidence="2 3">
    <name type="scientific">Leuconostoc gasicomitatum</name>
    <dbReference type="NCBI Taxonomy" id="115778"/>
    <lineage>
        <taxon>Bacteria</taxon>
        <taxon>Bacillati</taxon>
        <taxon>Bacillota</taxon>
        <taxon>Bacilli</taxon>
        <taxon>Lactobacillales</taxon>
        <taxon>Lactobacillaceae</taxon>
        <taxon>Leuconostoc</taxon>
        <taxon>Leuconostoc gelidum group</taxon>
    </lineage>
</organism>
<dbReference type="EMBL" id="JAHBFI010000020">
    <property type="protein sequence ID" value="MBZ5963211.1"/>
    <property type="molecule type" value="Genomic_DNA"/>
</dbReference>
<sequence length="119" mass="13340">MKSINQVLVTFISMSIVWLLPTTVVEGADIESHAQVTFQRPDHIPIYPNAENGMLVNGPVANGELDSQFGHTNREEVIKSVIQLPHVGVTYKQVQLFLLLVIIIVLLFIVKKKRGEIHD</sequence>
<accession>A0A9Q3XUV0</accession>
<protein>
    <submittedName>
        <fullName evidence="2">Uncharacterized protein</fullName>
    </submittedName>
</protein>
<comment type="caution">
    <text evidence="2">The sequence shown here is derived from an EMBL/GenBank/DDBJ whole genome shotgun (WGS) entry which is preliminary data.</text>
</comment>
<name>A0A9Q3XUV0_9LACO</name>
<reference evidence="2" key="1">
    <citation type="submission" date="2021-05" db="EMBL/GenBank/DDBJ databases">
        <title>Pangenome of Leuconostoc gelidum warrants species status for Leuconostoc gelidum subsp. gasicomitatum.</title>
        <authorList>
            <person name="Johansson P."/>
            <person name="Sade E."/>
            <person name="Hultman J."/>
            <person name="Auvinen P."/>
            <person name="Bjorkroth J."/>
        </authorList>
    </citation>
    <scope>NUCLEOTIDE SEQUENCE</scope>
    <source>
        <strain evidence="2">A.21.4</strain>
    </source>
</reference>
<keyword evidence="1" id="KW-1133">Transmembrane helix</keyword>
<evidence type="ECO:0000313" key="3">
    <source>
        <dbReference type="Proteomes" id="UP000752647"/>
    </source>
</evidence>
<evidence type="ECO:0000256" key="1">
    <source>
        <dbReference type="SAM" id="Phobius"/>
    </source>
</evidence>
<keyword evidence="1" id="KW-0472">Membrane</keyword>
<feature type="transmembrane region" description="Helical" evidence="1">
    <location>
        <begin position="94"/>
        <end position="110"/>
    </location>
</feature>
<keyword evidence="1" id="KW-0812">Transmembrane</keyword>
<gene>
    <name evidence="2" type="ORF">KIJ12_08675</name>
</gene>
<dbReference type="Proteomes" id="UP000752647">
    <property type="component" value="Unassembled WGS sequence"/>
</dbReference>
<dbReference type="AlphaFoldDB" id="A0A9Q3XUV0"/>